<name>A0ABR2YK34_9CHLO</name>
<dbReference type="PROSITE" id="PS00518">
    <property type="entry name" value="ZF_RING_1"/>
    <property type="match status" value="1"/>
</dbReference>
<keyword evidence="1" id="KW-0479">Metal-binding</keyword>
<protein>
    <recommendedName>
        <fullName evidence="7">RING-type domain-containing protein</fullName>
    </recommendedName>
</protein>
<evidence type="ECO:0000256" key="3">
    <source>
        <dbReference type="ARBA" id="ARBA00022771"/>
    </source>
</evidence>
<dbReference type="InterPro" id="IPR016024">
    <property type="entry name" value="ARM-type_fold"/>
</dbReference>
<dbReference type="Gene3D" id="1.25.10.10">
    <property type="entry name" value="Leucine-rich Repeat Variant"/>
    <property type="match status" value="1"/>
</dbReference>
<keyword evidence="3 5" id="KW-0863">Zinc-finger</keyword>
<feature type="region of interest" description="Disordered" evidence="6">
    <location>
        <begin position="57"/>
        <end position="107"/>
    </location>
</feature>
<reference evidence="8 9" key="1">
    <citation type="journal article" date="2024" name="Nat. Commun.">
        <title>Phylogenomics reveals the evolutionary origins of lichenization in chlorophyte algae.</title>
        <authorList>
            <person name="Puginier C."/>
            <person name="Libourel C."/>
            <person name="Otte J."/>
            <person name="Skaloud P."/>
            <person name="Haon M."/>
            <person name="Grisel S."/>
            <person name="Petersen M."/>
            <person name="Berrin J.G."/>
            <person name="Delaux P.M."/>
            <person name="Dal Grande F."/>
            <person name="Keller J."/>
        </authorList>
    </citation>
    <scope>NUCLEOTIDE SEQUENCE [LARGE SCALE GENOMIC DNA]</scope>
    <source>
        <strain evidence="8 9">SAG 216-7</strain>
    </source>
</reference>
<comment type="caution">
    <text evidence="8">The sequence shown here is derived from an EMBL/GenBank/DDBJ whole genome shotgun (WGS) entry which is preliminary data.</text>
</comment>
<keyword evidence="4" id="KW-0862">Zinc</keyword>
<dbReference type="EMBL" id="JALJOT010000010">
    <property type="protein sequence ID" value="KAK9906852.1"/>
    <property type="molecule type" value="Genomic_DNA"/>
</dbReference>
<dbReference type="InterPro" id="IPR017907">
    <property type="entry name" value="Znf_RING_CS"/>
</dbReference>
<evidence type="ECO:0000256" key="1">
    <source>
        <dbReference type="ARBA" id="ARBA00022723"/>
    </source>
</evidence>
<dbReference type="InterPro" id="IPR018957">
    <property type="entry name" value="Znf_C3HC4_RING-type"/>
</dbReference>
<evidence type="ECO:0000256" key="4">
    <source>
        <dbReference type="ARBA" id="ARBA00022833"/>
    </source>
</evidence>
<feature type="domain" description="RING-type" evidence="7">
    <location>
        <begin position="225"/>
        <end position="268"/>
    </location>
</feature>
<dbReference type="Proteomes" id="UP001491310">
    <property type="component" value="Unassembled WGS sequence"/>
</dbReference>
<dbReference type="PROSITE" id="PS50089">
    <property type="entry name" value="ZF_RING_2"/>
    <property type="match status" value="1"/>
</dbReference>
<evidence type="ECO:0000259" key="7">
    <source>
        <dbReference type="PROSITE" id="PS50089"/>
    </source>
</evidence>
<organism evidence="8 9">
    <name type="scientific">Coccomyxa subellipsoidea</name>
    <dbReference type="NCBI Taxonomy" id="248742"/>
    <lineage>
        <taxon>Eukaryota</taxon>
        <taxon>Viridiplantae</taxon>
        <taxon>Chlorophyta</taxon>
        <taxon>core chlorophytes</taxon>
        <taxon>Trebouxiophyceae</taxon>
        <taxon>Trebouxiophyceae incertae sedis</taxon>
        <taxon>Coccomyxaceae</taxon>
        <taxon>Coccomyxa</taxon>
    </lineage>
</organism>
<proteinExistence type="predicted"/>
<feature type="compositionally biased region" description="Polar residues" evidence="6">
    <location>
        <begin position="64"/>
        <end position="78"/>
    </location>
</feature>
<keyword evidence="9" id="KW-1185">Reference proteome</keyword>
<evidence type="ECO:0000256" key="6">
    <source>
        <dbReference type="SAM" id="MobiDB-lite"/>
    </source>
</evidence>
<dbReference type="InterPro" id="IPR011989">
    <property type="entry name" value="ARM-like"/>
</dbReference>
<evidence type="ECO:0000256" key="5">
    <source>
        <dbReference type="PROSITE-ProRule" id="PRU00175"/>
    </source>
</evidence>
<sequence>MKCGSTKGPEGKRGGTYAKAASRLLLNAVLKLESNGMAAEKLGAPNILDQDESSWASQGLVGTDSASAQQAPQGSTISEEPDWESEQELSRPAPGGIGPSVDHTDHTRQQGTLRPIFSAPMPPTPNRGRCINRQMSLSLRKQEARDIFTGLAASGKGSRGPVWGWLEPGSATLPYVLLHGAAAPVAPAGVLSMRLLNFVGVKDGRRMSTSKYTTADTSTLEDFQCQICLGTLRSCVALEPCGHNFCAPCLSHHFASQLMTSNTLTCPLRCVAPSKIVANAAVRKLVLRFKMSQLCPLNDEILPVSASGLRLKQVDALLSQVEKSERDSDVLISSLETLAKIAWNDDEVRKEIADMEGVTTIVNTMKRWTESGGVQCNGCLAIVSLIRSESEICQSNQWRVARAGGLEAVVAAMRRFREFAMVQLCALLCMVPLALENTILQAHLAGLGLPDIFIALTQHLDQVDLQAKGLVALGVLGQGEEPMHDAIRARQLQLGAAGVIARALERHGCTNEEVLWAALFALAVLVREGSAPHSLALRSTAAAGLLPLLQSCMAAYKAKAAARQEEGDEMIISAGDFLIRALKPAAARLQWERVALVTLAGAALGIVAWKCRGLVLER</sequence>
<evidence type="ECO:0000256" key="2">
    <source>
        <dbReference type="ARBA" id="ARBA00022737"/>
    </source>
</evidence>
<dbReference type="SUPFAM" id="SSF57850">
    <property type="entry name" value="RING/U-box"/>
    <property type="match status" value="1"/>
</dbReference>
<dbReference type="Gene3D" id="3.30.40.10">
    <property type="entry name" value="Zinc/RING finger domain, C3HC4 (zinc finger)"/>
    <property type="match status" value="1"/>
</dbReference>
<dbReference type="InterPro" id="IPR001841">
    <property type="entry name" value="Znf_RING"/>
</dbReference>
<accession>A0ABR2YK34</accession>
<evidence type="ECO:0000313" key="9">
    <source>
        <dbReference type="Proteomes" id="UP001491310"/>
    </source>
</evidence>
<dbReference type="Pfam" id="PF00097">
    <property type="entry name" value="zf-C3HC4"/>
    <property type="match status" value="1"/>
</dbReference>
<dbReference type="SUPFAM" id="SSF48371">
    <property type="entry name" value="ARM repeat"/>
    <property type="match status" value="1"/>
</dbReference>
<evidence type="ECO:0000313" key="8">
    <source>
        <dbReference type="EMBL" id="KAK9906852.1"/>
    </source>
</evidence>
<dbReference type="InterPro" id="IPR013083">
    <property type="entry name" value="Znf_RING/FYVE/PHD"/>
</dbReference>
<dbReference type="PANTHER" id="PTHR22895">
    <property type="entry name" value="ARMADILLO REPEAT-CONTAINING PROTEIN 6"/>
    <property type="match status" value="1"/>
</dbReference>
<keyword evidence="2" id="KW-0677">Repeat</keyword>
<gene>
    <name evidence="8" type="ORF">WJX75_009196</name>
</gene>
<dbReference type="PANTHER" id="PTHR22895:SF0">
    <property type="entry name" value="ARMADILLO REPEAT-CONTAINING PROTEIN 6"/>
    <property type="match status" value="1"/>
</dbReference>